<gene>
    <name evidence="9" type="ORF">METZ01_LOCUS33470</name>
</gene>
<dbReference type="EMBL" id="UINC01001434">
    <property type="protein sequence ID" value="SUZ80616.1"/>
    <property type="molecule type" value="Genomic_DNA"/>
</dbReference>
<dbReference type="PANTHER" id="PTHR35851:SF1">
    <property type="entry name" value="CELL DIVISION PROTEIN FTSQ"/>
    <property type="match status" value="1"/>
</dbReference>
<feature type="domain" description="POTRA" evidence="8">
    <location>
        <begin position="50"/>
        <end position="83"/>
    </location>
</feature>
<protein>
    <submittedName>
        <fullName evidence="9">Uncharacterized protein</fullName>
    </submittedName>
</protein>
<evidence type="ECO:0000256" key="3">
    <source>
        <dbReference type="ARBA" id="ARBA00022618"/>
    </source>
</evidence>
<dbReference type="InterPro" id="IPR045335">
    <property type="entry name" value="FtsQ_C_sf"/>
</dbReference>
<dbReference type="Pfam" id="PF08478">
    <property type="entry name" value="POTRA_1"/>
    <property type="match status" value="1"/>
</dbReference>
<accession>A0A381QML7</accession>
<dbReference type="GO" id="GO:0090529">
    <property type="term" value="P:cell septum assembly"/>
    <property type="evidence" value="ECO:0007669"/>
    <property type="project" value="InterPro"/>
</dbReference>
<dbReference type="Gene3D" id="3.10.20.310">
    <property type="entry name" value="membrane protein fhac"/>
    <property type="match status" value="1"/>
</dbReference>
<keyword evidence="6" id="KW-0131">Cell cycle</keyword>
<reference evidence="9" key="1">
    <citation type="submission" date="2018-05" db="EMBL/GenBank/DDBJ databases">
        <authorList>
            <person name="Lanie J.A."/>
            <person name="Ng W.-L."/>
            <person name="Kazmierczak K.M."/>
            <person name="Andrzejewski T.M."/>
            <person name="Davidsen T.M."/>
            <person name="Wayne K.J."/>
            <person name="Tettelin H."/>
            <person name="Glass J.I."/>
            <person name="Rusch D."/>
            <person name="Podicherti R."/>
            <person name="Tsui H.-C.T."/>
            <person name="Winkler M.E."/>
        </authorList>
    </citation>
    <scope>NUCLEOTIDE SEQUENCE</scope>
</reference>
<evidence type="ECO:0000256" key="5">
    <source>
        <dbReference type="ARBA" id="ARBA00022989"/>
    </source>
</evidence>
<evidence type="ECO:0000259" key="7">
    <source>
        <dbReference type="Pfam" id="PF03799"/>
    </source>
</evidence>
<dbReference type="Gene3D" id="3.40.50.11690">
    <property type="entry name" value="Cell division protein FtsQ/DivIB"/>
    <property type="match status" value="1"/>
</dbReference>
<keyword evidence="4" id="KW-0812">Transmembrane</keyword>
<keyword evidence="1" id="KW-1003">Cell membrane</keyword>
<feature type="domain" description="Cell division protein FtsQ/DivIB C-terminal" evidence="7">
    <location>
        <begin position="91"/>
        <end position="202"/>
    </location>
</feature>
<name>A0A381QML7_9ZZZZ</name>
<proteinExistence type="predicted"/>
<evidence type="ECO:0000259" key="8">
    <source>
        <dbReference type="Pfam" id="PF08478"/>
    </source>
</evidence>
<keyword evidence="5" id="KW-0472">Membrane</keyword>
<organism evidence="9">
    <name type="scientific">marine metagenome</name>
    <dbReference type="NCBI Taxonomy" id="408172"/>
    <lineage>
        <taxon>unclassified sequences</taxon>
        <taxon>metagenomes</taxon>
        <taxon>ecological metagenomes</taxon>
    </lineage>
</organism>
<dbReference type="PANTHER" id="PTHR35851">
    <property type="entry name" value="CELL DIVISION PROTEIN FTSQ"/>
    <property type="match status" value="1"/>
</dbReference>
<evidence type="ECO:0000256" key="2">
    <source>
        <dbReference type="ARBA" id="ARBA00022519"/>
    </source>
</evidence>
<keyword evidence="2" id="KW-0997">Cell inner membrane</keyword>
<keyword evidence="3" id="KW-0132">Cell division</keyword>
<sequence>MLVVTVESGRAVWGYITRPLDLVRVEGDLSDAERTIVVAVVNEAMSKGDVVNIRDLHEKIVNIDWIRAVTVRRNWPNSVHVTVNRELPTVRWGFDAFLNGKGDILSMAEKYSLELPLVNALSTDSVSSMKSFKTFSTLVERSGLRIVELGESSVAGWTVTFANGISVVVGKADVLNRLTRFVYVYEEVLRGNEDHVVKADARYPSGVAIEWDGKISTLVASRGL</sequence>
<evidence type="ECO:0000256" key="6">
    <source>
        <dbReference type="ARBA" id="ARBA00023306"/>
    </source>
</evidence>
<dbReference type="AlphaFoldDB" id="A0A381QML7"/>
<dbReference type="InterPro" id="IPR005548">
    <property type="entry name" value="Cell_div_FtsQ/DivIB_C"/>
</dbReference>
<keyword evidence="5" id="KW-1133">Transmembrane helix</keyword>
<dbReference type="InterPro" id="IPR026579">
    <property type="entry name" value="FtsQ"/>
</dbReference>
<dbReference type="InterPro" id="IPR013685">
    <property type="entry name" value="POTRA_FtsQ_type"/>
</dbReference>
<evidence type="ECO:0000313" key="9">
    <source>
        <dbReference type="EMBL" id="SUZ80616.1"/>
    </source>
</evidence>
<evidence type="ECO:0000256" key="1">
    <source>
        <dbReference type="ARBA" id="ARBA00022475"/>
    </source>
</evidence>
<dbReference type="Pfam" id="PF03799">
    <property type="entry name" value="FtsQ_DivIB_C"/>
    <property type="match status" value="1"/>
</dbReference>
<evidence type="ECO:0000256" key="4">
    <source>
        <dbReference type="ARBA" id="ARBA00022692"/>
    </source>
</evidence>